<dbReference type="OrthoDB" id="370725at2"/>
<dbReference type="AlphaFoldDB" id="A0A1R1L695"/>
<dbReference type="EMBL" id="MRDE01000081">
    <property type="protein sequence ID" value="OMH23058.1"/>
    <property type="molecule type" value="Genomic_DNA"/>
</dbReference>
<keyword evidence="3 5" id="KW-0175">Coiled coil</keyword>
<dbReference type="RefSeq" id="WP_076705702.1">
    <property type="nucleotide sequence ID" value="NZ_MRDE01000081.1"/>
</dbReference>
<keyword evidence="7" id="KW-1185">Reference proteome</keyword>
<reference evidence="6 7" key="1">
    <citation type="submission" date="2016-12" db="EMBL/GenBank/DDBJ databases">
        <title>Draft genome of Tersicoccus phoenicis 1P05MA.</title>
        <authorList>
            <person name="Nakajima Y."/>
            <person name="Yoshizawa S."/>
            <person name="Nakamura K."/>
            <person name="Ogura Y."/>
            <person name="Hayashi T."/>
            <person name="Kogure K."/>
        </authorList>
    </citation>
    <scope>NUCLEOTIDE SEQUENCE [LARGE SCALE GENOMIC DNA]</scope>
    <source>
        <strain evidence="6 7">1p05MA</strain>
    </source>
</reference>
<evidence type="ECO:0000256" key="4">
    <source>
        <dbReference type="ARBA" id="ARBA00023172"/>
    </source>
</evidence>
<organism evidence="6 7">
    <name type="scientific">Tersicoccus phoenicis</name>
    <dbReference type="NCBI Taxonomy" id="554083"/>
    <lineage>
        <taxon>Bacteria</taxon>
        <taxon>Bacillati</taxon>
        <taxon>Actinomycetota</taxon>
        <taxon>Actinomycetes</taxon>
        <taxon>Micrococcales</taxon>
        <taxon>Micrococcaceae</taxon>
        <taxon>Tersicoccus</taxon>
    </lineage>
</organism>
<dbReference type="PANTHER" id="PTHR30563">
    <property type="entry name" value="DNA RECOMBINATION PROTEIN RMUC"/>
    <property type="match status" value="1"/>
</dbReference>
<evidence type="ECO:0000313" key="6">
    <source>
        <dbReference type="EMBL" id="OMH23058.1"/>
    </source>
</evidence>
<feature type="coiled-coil region" evidence="5">
    <location>
        <begin position="37"/>
        <end position="64"/>
    </location>
</feature>
<keyword evidence="4" id="KW-0233">DNA recombination</keyword>
<evidence type="ECO:0000313" key="7">
    <source>
        <dbReference type="Proteomes" id="UP000187085"/>
    </source>
</evidence>
<name>A0A1R1L695_9MICC</name>
<comment type="function">
    <text evidence="1">Involved in DNA recombination.</text>
</comment>
<comment type="caution">
    <text evidence="6">The sequence shown here is derived from an EMBL/GenBank/DDBJ whole genome shotgun (WGS) entry which is preliminary data.</text>
</comment>
<protein>
    <recommendedName>
        <fullName evidence="8">Recombinase RmuC</fullName>
    </recommendedName>
</protein>
<evidence type="ECO:0008006" key="8">
    <source>
        <dbReference type="Google" id="ProtNLM"/>
    </source>
</evidence>
<gene>
    <name evidence="6" type="ORF">BKD30_14375</name>
</gene>
<sequence>MDLLAALLLALLTLLVGLMAGVVVGRRTTDDDGGARVATLTAELARAQEACHQLEARAASADERNREQLDVLQALAPVQAKLAAVEEHVRVMEQQRAEQYGGIHEALTAARTANGDLQLATQSLAGALRSTSARGTWGEAQLRRVVEAAGMLAHVDFAEQVHGERVDADGQRIAQRPDMVVTLPGGKELVLDAKAPLSSYLEAQEADNDAEHAAWLARHAKAVRAHVDALGSKRYWEGRSTSPELVLCFLPAESALAAALSADPGLLDHAAARHVALVAPVSLLAALKAVSFSWRQESLAENARDLFALSHELYERLGSTGKHLAAMGTSLRRTVESYNAMIGSVENRVFVTARKIADLDPAVVASDHLRPEGLEVTPRALTAVEFVSDRSA</sequence>
<dbReference type="STRING" id="554083.BKD30_14375"/>
<dbReference type="Proteomes" id="UP000187085">
    <property type="component" value="Unassembled WGS sequence"/>
</dbReference>
<accession>A0A1R1L695</accession>
<proteinExistence type="inferred from homology"/>
<dbReference type="GO" id="GO:0006310">
    <property type="term" value="P:DNA recombination"/>
    <property type="evidence" value="ECO:0007669"/>
    <property type="project" value="UniProtKB-KW"/>
</dbReference>
<dbReference type="Pfam" id="PF02646">
    <property type="entry name" value="RmuC"/>
    <property type="match status" value="1"/>
</dbReference>
<evidence type="ECO:0000256" key="3">
    <source>
        <dbReference type="ARBA" id="ARBA00023054"/>
    </source>
</evidence>
<evidence type="ECO:0000256" key="2">
    <source>
        <dbReference type="ARBA" id="ARBA00009840"/>
    </source>
</evidence>
<evidence type="ECO:0000256" key="1">
    <source>
        <dbReference type="ARBA" id="ARBA00003416"/>
    </source>
</evidence>
<dbReference type="PANTHER" id="PTHR30563:SF0">
    <property type="entry name" value="DNA RECOMBINATION PROTEIN RMUC"/>
    <property type="match status" value="1"/>
</dbReference>
<comment type="similarity">
    <text evidence="2">Belongs to the RmuC family.</text>
</comment>
<dbReference type="InterPro" id="IPR003798">
    <property type="entry name" value="DNA_recombination_RmuC"/>
</dbReference>
<evidence type="ECO:0000256" key="5">
    <source>
        <dbReference type="SAM" id="Coils"/>
    </source>
</evidence>